<protein>
    <submittedName>
        <fullName evidence="3">Chorismate mutase</fullName>
    </submittedName>
</protein>
<evidence type="ECO:0000313" key="4">
    <source>
        <dbReference type="Proteomes" id="UP000275401"/>
    </source>
</evidence>
<sequence>MHTSDLGSNTRGHSVLDSGTGAPAGLDIRLSTGQARTDIDNLDLGIISLLRMRREVSQRIQQARVQANGPKTDSDREADIARVYRSCFGDSGDEVAAAVLRVCRS</sequence>
<dbReference type="SUPFAM" id="SSF48600">
    <property type="entry name" value="Chorismate mutase II"/>
    <property type="match status" value="1"/>
</dbReference>
<dbReference type="Proteomes" id="UP000275401">
    <property type="component" value="Unassembled WGS sequence"/>
</dbReference>
<feature type="region of interest" description="Disordered" evidence="1">
    <location>
        <begin position="1"/>
        <end position="23"/>
    </location>
</feature>
<dbReference type="GO" id="GO:0004106">
    <property type="term" value="F:chorismate mutase activity"/>
    <property type="evidence" value="ECO:0007669"/>
    <property type="project" value="InterPro"/>
</dbReference>
<feature type="domain" description="Chorismate mutase" evidence="2">
    <location>
        <begin position="26"/>
        <end position="105"/>
    </location>
</feature>
<comment type="caution">
    <text evidence="3">The sequence shown here is derived from an EMBL/GenBank/DDBJ whole genome shotgun (WGS) entry which is preliminary data.</text>
</comment>
<name>A0A3M8SAJ7_9ACTN</name>
<dbReference type="Gene3D" id="1.20.59.10">
    <property type="entry name" value="Chorismate mutase"/>
    <property type="match status" value="1"/>
</dbReference>
<dbReference type="InterPro" id="IPR036979">
    <property type="entry name" value="CM_dom_sf"/>
</dbReference>
<dbReference type="Pfam" id="PF01817">
    <property type="entry name" value="CM_2"/>
    <property type="match status" value="1"/>
</dbReference>
<dbReference type="EMBL" id="RIBZ01000885">
    <property type="protein sequence ID" value="RNF77723.1"/>
    <property type="molecule type" value="Genomic_DNA"/>
</dbReference>
<gene>
    <name evidence="3" type="ORF">EEJ42_49670</name>
</gene>
<dbReference type="PROSITE" id="PS51168">
    <property type="entry name" value="CHORISMATE_MUT_2"/>
    <property type="match status" value="1"/>
</dbReference>
<feature type="compositionally biased region" description="Polar residues" evidence="1">
    <location>
        <begin position="1"/>
        <end position="12"/>
    </location>
</feature>
<proteinExistence type="predicted"/>
<accession>A0A3M8SAJ7</accession>
<dbReference type="InterPro" id="IPR002701">
    <property type="entry name" value="CM_II_prokaryot"/>
</dbReference>
<dbReference type="InterPro" id="IPR036263">
    <property type="entry name" value="Chorismate_II_sf"/>
</dbReference>
<organism evidence="3 4">
    <name type="scientific">Streptomyces botrytidirepellens</name>
    <dbReference type="NCBI Taxonomy" id="2486417"/>
    <lineage>
        <taxon>Bacteria</taxon>
        <taxon>Bacillati</taxon>
        <taxon>Actinomycetota</taxon>
        <taxon>Actinomycetes</taxon>
        <taxon>Kitasatosporales</taxon>
        <taxon>Streptomycetaceae</taxon>
        <taxon>Streptomyces</taxon>
    </lineage>
</organism>
<dbReference type="SMART" id="SM00830">
    <property type="entry name" value="CM_2"/>
    <property type="match status" value="1"/>
</dbReference>
<evidence type="ECO:0000259" key="2">
    <source>
        <dbReference type="PROSITE" id="PS51168"/>
    </source>
</evidence>
<keyword evidence="4" id="KW-1185">Reference proteome</keyword>
<reference evidence="3 4" key="1">
    <citation type="submission" date="2018-11" db="EMBL/GenBank/DDBJ databases">
        <title>The Potential of Streptomyces as Biocontrol Agents against the Tomato grey mould, Botrytis cinerea (Gray mold) Frontiers in Microbiology.</title>
        <authorList>
            <person name="Li D."/>
        </authorList>
    </citation>
    <scope>NUCLEOTIDE SEQUENCE [LARGE SCALE GENOMIC DNA]</scope>
    <source>
        <strain evidence="3 4">NEAU-LD23</strain>
    </source>
</reference>
<dbReference type="GO" id="GO:0046417">
    <property type="term" value="P:chorismate metabolic process"/>
    <property type="evidence" value="ECO:0007669"/>
    <property type="project" value="InterPro"/>
</dbReference>
<dbReference type="AlphaFoldDB" id="A0A3M8SAJ7"/>
<evidence type="ECO:0000256" key="1">
    <source>
        <dbReference type="SAM" id="MobiDB-lite"/>
    </source>
</evidence>
<evidence type="ECO:0000313" key="3">
    <source>
        <dbReference type="EMBL" id="RNF77723.1"/>
    </source>
</evidence>